<name>A0A2S4PRG9_9PEZI</name>
<accession>A0A2S4PRG9</accession>
<keyword evidence="6" id="KW-1185">Reference proteome</keyword>
<comment type="caution">
    <text evidence="5">The sequence shown here is derived from an EMBL/GenBank/DDBJ whole genome shotgun (WGS) entry which is preliminary data.</text>
</comment>
<dbReference type="SUPFAM" id="SSF101908">
    <property type="entry name" value="Putative isomerase YbhE"/>
    <property type="match status" value="1"/>
</dbReference>
<dbReference type="GO" id="GO:0003714">
    <property type="term" value="F:transcription corepressor activity"/>
    <property type="evidence" value="ECO:0007669"/>
    <property type="project" value="InterPro"/>
</dbReference>
<keyword evidence="2" id="KW-0853">WD repeat</keyword>
<organism evidence="5 6">
    <name type="scientific">Erysiphe pulchra</name>
    <dbReference type="NCBI Taxonomy" id="225359"/>
    <lineage>
        <taxon>Eukaryota</taxon>
        <taxon>Fungi</taxon>
        <taxon>Dikarya</taxon>
        <taxon>Ascomycota</taxon>
        <taxon>Pezizomycotina</taxon>
        <taxon>Leotiomycetes</taxon>
        <taxon>Erysiphales</taxon>
        <taxon>Erysiphaceae</taxon>
        <taxon>Erysiphe</taxon>
    </lineage>
</organism>
<keyword evidence="3" id="KW-0677">Repeat</keyword>
<dbReference type="GO" id="GO:0006357">
    <property type="term" value="P:regulation of transcription by RNA polymerase II"/>
    <property type="evidence" value="ECO:0007669"/>
    <property type="project" value="TreeGrafter"/>
</dbReference>
<dbReference type="Pfam" id="PF00400">
    <property type="entry name" value="WD40"/>
    <property type="match status" value="1"/>
</dbReference>
<evidence type="ECO:0000256" key="1">
    <source>
        <dbReference type="ARBA" id="ARBA00004123"/>
    </source>
</evidence>
<dbReference type="PROSITE" id="PS00678">
    <property type="entry name" value="WD_REPEATS_1"/>
    <property type="match status" value="1"/>
</dbReference>
<dbReference type="GO" id="GO:0034967">
    <property type="term" value="C:Set3 complex"/>
    <property type="evidence" value="ECO:0007669"/>
    <property type="project" value="TreeGrafter"/>
</dbReference>
<dbReference type="InterPro" id="IPR019775">
    <property type="entry name" value="WD40_repeat_CS"/>
</dbReference>
<dbReference type="AlphaFoldDB" id="A0A2S4PRG9"/>
<evidence type="ECO:0000313" key="5">
    <source>
        <dbReference type="EMBL" id="POS84632.1"/>
    </source>
</evidence>
<dbReference type="Gene3D" id="2.130.10.10">
    <property type="entry name" value="YVTN repeat-like/Quinoprotein amine dehydrogenase"/>
    <property type="match status" value="1"/>
</dbReference>
<evidence type="ECO:0000256" key="4">
    <source>
        <dbReference type="ARBA" id="ARBA00023242"/>
    </source>
</evidence>
<proteinExistence type="predicted"/>
<reference evidence="5 6" key="1">
    <citation type="submission" date="2017-10" db="EMBL/GenBank/DDBJ databases">
        <title>Development of genomic resources for the powdery mildew, Erysiphe pulchra.</title>
        <authorList>
            <person name="Wadl P.A."/>
            <person name="Mack B.M."/>
            <person name="Moore G."/>
            <person name="Beltz S.B."/>
        </authorList>
    </citation>
    <scope>NUCLEOTIDE SEQUENCE [LARGE SCALE GENOMIC DNA]</scope>
    <source>
        <strain evidence="5">Cflorida</strain>
    </source>
</reference>
<gene>
    <name evidence="5" type="ORF">EPUL_002302</name>
</gene>
<dbReference type="InterPro" id="IPR015943">
    <property type="entry name" value="WD40/YVTN_repeat-like_dom_sf"/>
</dbReference>
<dbReference type="OrthoDB" id="1367865at2759"/>
<dbReference type="InterPro" id="IPR045183">
    <property type="entry name" value="Ebi-like"/>
</dbReference>
<protein>
    <submittedName>
        <fullName evidence="5">Uncharacterized protein</fullName>
    </submittedName>
</protein>
<keyword evidence="4" id="KW-0539">Nucleus</keyword>
<dbReference type="SMART" id="SM00320">
    <property type="entry name" value="WD40"/>
    <property type="match status" value="4"/>
</dbReference>
<dbReference type="PANTHER" id="PTHR22846:SF2">
    <property type="entry name" value="F-BOX-LIKE_WD REPEAT-CONTAINING PROTEIN EBI"/>
    <property type="match status" value="1"/>
</dbReference>
<dbReference type="Proteomes" id="UP000237438">
    <property type="component" value="Unassembled WGS sequence"/>
</dbReference>
<comment type="subcellular location">
    <subcellularLocation>
        <location evidence="1">Nucleus</location>
    </subcellularLocation>
</comment>
<dbReference type="PANTHER" id="PTHR22846">
    <property type="entry name" value="WD40 REPEAT PROTEIN"/>
    <property type="match status" value="1"/>
</dbReference>
<dbReference type="STRING" id="225359.A0A2S4PRG9"/>
<sequence>MAKEKLDSDKVNYMIWRYLIELVLDYFETAVRLQKEWDIKDPQELPFAPHVQPHALVSILNRGLIYNMHERRFATQEKYVSSVHVNTNENTATVGFFGPMTPLSPIDDQDLLAARKHSIENDSALESLPHPLKKQRFTNICDNIQAIEQNSCNIIQSKINNTSHKNNIDEGQINVKNEQAYPSPEQMPTPHTVTITSGHDKGVQVEKVHDLTSETIYLELTENPLIKGIILAQCAFHPRDSNILAAAGSDALARIWSLKSLQSSSMKSATESPGMPIYAPHRNLNDFSVSMTTQATALSWAPEGNCLAIASQPSDTGLARVDFWSEDASLVSSNFGIDSPVVNIKWNPSGAACLILSPQNDTTDASITVIYPILETTIRFTLPSHNLAEQLLEVVWISNDDFIVCGGNLLQAFLCSAKTKTVVPGKKYDVPEEAGLSQVVYDFHTQLLATASDTGMIYIWNKDGQSHVFTAHQGLITQLTWQPLVLVDPLCKNTERLLASAGEDGAISIWNVLLPDIKSRASMTMRSAASAIVFSPDGIFLASATSENVFIWRTDSPHIPLATWTRQYESGWQTPLSSESTLSEEEICCLSWDSEGRRLAYGINNRL</sequence>
<dbReference type="EMBL" id="PEDP01000927">
    <property type="protein sequence ID" value="POS84632.1"/>
    <property type="molecule type" value="Genomic_DNA"/>
</dbReference>
<dbReference type="Gene3D" id="1.20.960.30">
    <property type="match status" value="1"/>
</dbReference>
<evidence type="ECO:0000256" key="2">
    <source>
        <dbReference type="ARBA" id="ARBA00022574"/>
    </source>
</evidence>
<evidence type="ECO:0000256" key="3">
    <source>
        <dbReference type="ARBA" id="ARBA00022737"/>
    </source>
</evidence>
<dbReference type="InterPro" id="IPR001680">
    <property type="entry name" value="WD40_rpt"/>
</dbReference>
<evidence type="ECO:0000313" key="6">
    <source>
        <dbReference type="Proteomes" id="UP000237438"/>
    </source>
</evidence>